<feature type="chain" id="PRO_5032952191" evidence="1">
    <location>
        <begin position="23"/>
        <end position="449"/>
    </location>
</feature>
<organism evidence="4 5">
    <name type="scientific">Paludibaculum fermentans</name>
    <dbReference type="NCBI Taxonomy" id="1473598"/>
    <lineage>
        <taxon>Bacteria</taxon>
        <taxon>Pseudomonadati</taxon>
        <taxon>Acidobacteriota</taxon>
        <taxon>Terriglobia</taxon>
        <taxon>Bryobacterales</taxon>
        <taxon>Bryobacteraceae</taxon>
        <taxon>Paludibaculum</taxon>
    </lineage>
</organism>
<dbReference type="Gene3D" id="3.40.50.720">
    <property type="entry name" value="NAD(P)-binding Rossmann-like Domain"/>
    <property type="match status" value="1"/>
</dbReference>
<dbReference type="InterPro" id="IPR050463">
    <property type="entry name" value="Gfo/Idh/MocA_oxidrdct_glycsds"/>
</dbReference>
<evidence type="ECO:0000313" key="5">
    <source>
        <dbReference type="Proteomes" id="UP000593892"/>
    </source>
</evidence>
<feature type="signal peptide" evidence="1">
    <location>
        <begin position="1"/>
        <end position="22"/>
    </location>
</feature>
<dbReference type="PANTHER" id="PTHR43818:SF5">
    <property type="entry name" value="OXIDOREDUCTASE FAMILY PROTEIN"/>
    <property type="match status" value="1"/>
</dbReference>
<keyword evidence="5" id="KW-1185">Reference proteome</keyword>
<dbReference type="RefSeq" id="WP_194453093.1">
    <property type="nucleotide sequence ID" value="NZ_CP063849.1"/>
</dbReference>
<dbReference type="SUPFAM" id="SSF55347">
    <property type="entry name" value="Glyceraldehyde-3-phosphate dehydrogenase-like, C-terminal domain"/>
    <property type="match status" value="1"/>
</dbReference>
<evidence type="ECO:0000259" key="2">
    <source>
        <dbReference type="Pfam" id="PF01408"/>
    </source>
</evidence>
<reference evidence="4 5" key="1">
    <citation type="submission" date="2020-10" db="EMBL/GenBank/DDBJ databases">
        <title>Complete genome sequence of Paludibaculum fermentans P105T, a facultatively anaerobic acidobacterium capable of dissimilatory Fe(III) reduction.</title>
        <authorList>
            <person name="Dedysh S.N."/>
            <person name="Beletsky A.V."/>
            <person name="Kulichevskaya I.S."/>
            <person name="Mardanov A.V."/>
            <person name="Ravin N.V."/>
        </authorList>
    </citation>
    <scope>NUCLEOTIDE SEQUENCE [LARGE SCALE GENOMIC DNA]</scope>
    <source>
        <strain evidence="4 5">P105</strain>
    </source>
</reference>
<dbReference type="EMBL" id="CP063849">
    <property type="protein sequence ID" value="QOY91439.1"/>
    <property type="molecule type" value="Genomic_DNA"/>
</dbReference>
<sequence>MNRRTFLATPAVAAAAATEAVAANDKIGVALIGCGGMGRSDLADFQKQPEVEIRALCDVYRPNAETAAKMLTGKADLYNDYRRILERKDVDAVVVATPDHWHPLIAIQACEAGKDVYVEKPISHNVREGRLMVEAARRHKRVMQVGIQQRSGAHFQRAVAAVKEGRIGKVHFAQCWNHGFSASNKGMGHPEDAPVPEGLDWDLWLGPAPKIPYNPARRNFRAFWDYAGGELTNWCVHLIDIVHWALEVDTPLTVTSSGGKWFYDDCRDCADTQEVIWEYPGNLLVRYSTLVHNSFGPNGHPGNKSFGSYGIMLQGTKGTLFIDRAGYEIIPQMEMHSEKVTQGSREAYDDLNGLGQFFTGLTMAERATTSFQHQPHVRNFVDCLKSREKPVGDIEIGHHSTATCLIGNIALRTGEKLQWDGAKEQFKNSAKANEMLRREYRKPWTLAGL</sequence>
<feature type="domain" description="Gfo/Idh/MocA-like oxidoreductase bacterial type C-terminal" evidence="3">
    <location>
        <begin position="372"/>
        <end position="445"/>
    </location>
</feature>
<dbReference type="SUPFAM" id="SSF51735">
    <property type="entry name" value="NAD(P)-binding Rossmann-fold domains"/>
    <property type="match status" value="1"/>
</dbReference>
<feature type="domain" description="Gfo/Idh/MocA-like oxidoreductase N-terminal" evidence="2">
    <location>
        <begin position="27"/>
        <end position="146"/>
    </location>
</feature>
<proteinExistence type="predicted"/>
<dbReference type="Proteomes" id="UP000593892">
    <property type="component" value="Chromosome"/>
</dbReference>
<dbReference type="AlphaFoldDB" id="A0A7S7NYA4"/>
<dbReference type="GO" id="GO:0000166">
    <property type="term" value="F:nucleotide binding"/>
    <property type="evidence" value="ECO:0007669"/>
    <property type="project" value="InterPro"/>
</dbReference>
<dbReference type="KEGG" id="pfer:IRI77_16260"/>
<dbReference type="PANTHER" id="PTHR43818">
    <property type="entry name" value="BCDNA.GH03377"/>
    <property type="match status" value="1"/>
</dbReference>
<evidence type="ECO:0000259" key="3">
    <source>
        <dbReference type="Pfam" id="PF19051"/>
    </source>
</evidence>
<keyword evidence="1" id="KW-0732">Signal</keyword>
<protein>
    <submittedName>
        <fullName evidence="4">Gfo/Idh/MocA family oxidoreductase</fullName>
    </submittedName>
</protein>
<gene>
    <name evidence="4" type="ORF">IRI77_16260</name>
</gene>
<dbReference type="InterPro" id="IPR043906">
    <property type="entry name" value="Gfo/Idh/MocA_OxRdtase_bact_C"/>
</dbReference>
<accession>A0A7S7NYA4</accession>
<dbReference type="InterPro" id="IPR036291">
    <property type="entry name" value="NAD(P)-bd_dom_sf"/>
</dbReference>
<dbReference type="Pfam" id="PF19051">
    <property type="entry name" value="GFO_IDH_MocA_C2"/>
    <property type="match status" value="2"/>
</dbReference>
<evidence type="ECO:0000256" key="1">
    <source>
        <dbReference type="SAM" id="SignalP"/>
    </source>
</evidence>
<dbReference type="Gene3D" id="3.30.360.10">
    <property type="entry name" value="Dihydrodipicolinate Reductase, domain 2"/>
    <property type="match status" value="1"/>
</dbReference>
<evidence type="ECO:0000313" key="4">
    <source>
        <dbReference type="EMBL" id="QOY91439.1"/>
    </source>
</evidence>
<dbReference type="InterPro" id="IPR000683">
    <property type="entry name" value="Gfo/Idh/MocA-like_OxRdtase_N"/>
</dbReference>
<dbReference type="Pfam" id="PF01408">
    <property type="entry name" value="GFO_IDH_MocA"/>
    <property type="match status" value="1"/>
</dbReference>
<name>A0A7S7NYA4_PALFE</name>
<feature type="domain" description="Gfo/Idh/MocA-like oxidoreductase bacterial type C-terminal" evidence="3">
    <location>
        <begin position="185"/>
        <end position="251"/>
    </location>
</feature>